<name>A0ABV7ISY8_9SPHN</name>
<dbReference type="Proteomes" id="UP001595604">
    <property type="component" value="Unassembled WGS sequence"/>
</dbReference>
<accession>A0ABV7ISY8</accession>
<gene>
    <name evidence="2" type="ORF">ACFOD9_06145</name>
</gene>
<proteinExistence type="predicted"/>
<sequence>MTLVDKSLFTATPVFRARRRKLTVRVQVAGGTGAALDAIARDVSPQGMSAIAQGSPPPAGEVITVALPDGSSLWGVVRWAEGKAFGVEFDPGSHEAPAAGLLAP</sequence>
<dbReference type="InterPro" id="IPR009875">
    <property type="entry name" value="PilZ_domain"/>
</dbReference>
<evidence type="ECO:0000259" key="1">
    <source>
        <dbReference type="Pfam" id="PF07238"/>
    </source>
</evidence>
<comment type="caution">
    <text evidence="2">The sequence shown here is derived from an EMBL/GenBank/DDBJ whole genome shotgun (WGS) entry which is preliminary data.</text>
</comment>
<protein>
    <submittedName>
        <fullName evidence="2">PilZ domain-containing protein</fullName>
    </submittedName>
</protein>
<dbReference type="EMBL" id="JBHRTQ010000007">
    <property type="protein sequence ID" value="MFC3173828.1"/>
    <property type="molecule type" value="Genomic_DNA"/>
</dbReference>
<reference evidence="3" key="1">
    <citation type="journal article" date="2019" name="Int. J. Syst. Evol. Microbiol.">
        <title>The Global Catalogue of Microorganisms (GCM) 10K type strain sequencing project: providing services to taxonomists for standard genome sequencing and annotation.</title>
        <authorList>
            <consortium name="The Broad Institute Genomics Platform"/>
            <consortium name="The Broad Institute Genome Sequencing Center for Infectious Disease"/>
            <person name="Wu L."/>
            <person name="Ma J."/>
        </authorList>
    </citation>
    <scope>NUCLEOTIDE SEQUENCE [LARGE SCALE GENOMIC DNA]</scope>
    <source>
        <strain evidence="3">KCTC 42984</strain>
    </source>
</reference>
<dbReference type="RefSeq" id="WP_379509213.1">
    <property type="nucleotide sequence ID" value="NZ_JBHRTQ010000007.1"/>
</dbReference>
<keyword evidence="3" id="KW-1185">Reference proteome</keyword>
<dbReference type="Pfam" id="PF07238">
    <property type="entry name" value="PilZ"/>
    <property type="match status" value="1"/>
</dbReference>
<feature type="domain" description="PilZ" evidence="1">
    <location>
        <begin position="20"/>
        <end position="95"/>
    </location>
</feature>
<evidence type="ECO:0000313" key="3">
    <source>
        <dbReference type="Proteomes" id="UP001595604"/>
    </source>
</evidence>
<organism evidence="2 3">
    <name type="scientific">Novosphingobium bradum</name>
    <dbReference type="NCBI Taxonomy" id="1737444"/>
    <lineage>
        <taxon>Bacteria</taxon>
        <taxon>Pseudomonadati</taxon>
        <taxon>Pseudomonadota</taxon>
        <taxon>Alphaproteobacteria</taxon>
        <taxon>Sphingomonadales</taxon>
        <taxon>Sphingomonadaceae</taxon>
        <taxon>Novosphingobium</taxon>
    </lineage>
</organism>
<evidence type="ECO:0000313" key="2">
    <source>
        <dbReference type="EMBL" id="MFC3173828.1"/>
    </source>
</evidence>